<feature type="chain" id="PRO_5043865684" evidence="3">
    <location>
        <begin position="20"/>
        <end position="321"/>
    </location>
</feature>
<name>A0AAV6VJC9_9ARAC</name>
<dbReference type="Gene3D" id="3.80.10.10">
    <property type="entry name" value="Ribonuclease Inhibitor"/>
    <property type="match status" value="1"/>
</dbReference>
<evidence type="ECO:0000256" key="2">
    <source>
        <dbReference type="ARBA" id="ARBA00022737"/>
    </source>
</evidence>
<dbReference type="EMBL" id="JAFNEN010000080">
    <property type="protein sequence ID" value="KAG8195731.1"/>
    <property type="molecule type" value="Genomic_DNA"/>
</dbReference>
<dbReference type="InterPro" id="IPR032675">
    <property type="entry name" value="LRR_dom_sf"/>
</dbReference>
<dbReference type="InterPro" id="IPR050541">
    <property type="entry name" value="LRR_TM_domain-containing"/>
</dbReference>
<dbReference type="Proteomes" id="UP000827092">
    <property type="component" value="Unassembled WGS sequence"/>
</dbReference>
<dbReference type="PANTHER" id="PTHR24369:SF211">
    <property type="entry name" value="LEUCINE-RICH REPEAT-CONTAINING PROTEIN 15-LIKE"/>
    <property type="match status" value="1"/>
</dbReference>
<evidence type="ECO:0000256" key="1">
    <source>
        <dbReference type="ARBA" id="ARBA00022614"/>
    </source>
</evidence>
<accession>A0AAV6VJC9</accession>
<organism evidence="4 5">
    <name type="scientific">Oedothorax gibbosus</name>
    <dbReference type="NCBI Taxonomy" id="931172"/>
    <lineage>
        <taxon>Eukaryota</taxon>
        <taxon>Metazoa</taxon>
        <taxon>Ecdysozoa</taxon>
        <taxon>Arthropoda</taxon>
        <taxon>Chelicerata</taxon>
        <taxon>Arachnida</taxon>
        <taxon>Araneae</taxon>
        <taxon>Araneomorphae</taxon>
        <taxon>Entelegynae</taxon>
        <taxon>Araneoidea</taxon>
        <taxon>Linyphiidae</taxon>
        <taxon>Erigoninae</taxon>
        <taxon>Oedothorax</taxon>
    </lineage>
</organism>
<evidence type="ECO:0000313" key="4">
    <source>
        <dbReference type="EMBL" id="KAG8195731.1"/>
    </source>
</evidence>
<keyword evidence="5" id="KW-1185">Reference proteome</keyword>
<comment type="caution">
    <text evidence="4">The sequence shown here is derived from an EMBL/GenBank/DDBJ whole genome shotgun (WGS) entry which is preliminary data.</text>
</comment>
<dbReference type="AlphaFoldDB" id="A0AAV6VJC9"/>
<sequence>MLPKLLVFLIVTVVGFTLGQKGPETICPPADLLGQNCACSKECDTCPAMIECSDIVDIYEFEDMIENTGDWTFWHLSIVRSVLQYLPANVIVKKRVRNLHLINTTMRALFDEPPASTNLLQELELTNLRFLGRLDWDEYSTLVHLKEFNVDNVWIRKIDQEFVRNFPQGLTSLNFRQTKTKRLGDDAFANLVNLEWLSIRETQILELKRSMFPPVSKLMSMQFSGNPISSLPDDLFTNMPYLVWVDFSNTNVVTLPESVFGRIMPQLSVLSLEGNAVNCNCQMKWIPKIGMLPYGVNCTKPRELEGRTLKTLEEEHFLHCE</sequence>
<keyword evidence="1" id="KW-0433">Leucine-rich repeat</keyword>
<evidence type="ECO:0000313" key="5">
    <source>
        <dbReference type="Proteomes" id="UP000827092"/>
    </source>
</evidence>
<dbReference type="GO" id="GO:0005886">
    <property type="term" value="C:plasma membrane"/>
    <property type="evidence" value="ECO:0007669"/>
    <property type="project" value="TreeGrafter"/>
</dbReference>
<keyword evidence="2" id="KW-0677">Repeat</keyword>
<proteinExistence type="predicted"/>
<evidence type="ECO:0000256" key="3">
    <source>
        <dbReference type="SAM" id="SignalP"/>
    </source>
</evidence>
<gene>
    <name evidence="4" type="ORF">JTE90_002992</name>
</gene>
<dbReference type="PANTHER" id="PTHR24369">
    <property type="entry name" value="ANTIGEN BSP, PUTATIVE-RELATED"/>
    <property type="match status" value="1"/>
</dbReference>
<keyword evidence="3" id="KW-0732">Signal</keyword>
<protein>
    <submittedName>
        <fullName evidence="4">Uncharacterized protein</fullName>
    </submittedName>
</protein>
<reference evidence="4 5" key="1">
    <citation type="journal article" date="2022" name="Nat. Ecol. Evol.">
        <title>A masculinizing supergene underlies an exaggerated male reproductive morph in a spider.</title>
        <authorList>
            <person name="Hendrickx F."/>
            <person name="De Corte Z."/>
            <person name="Sonet G."/>
            <person name="Van Belleghem S.M."/>
            <person name="Kostlbacher S."/>
            <person name="Vangestel C."/>
        </authorList>
    </citation>
    <scope>NUCLEOTIDE SEQUENCE [LARGE SCALE GENOMIC DNA]</scope>
    <source>
        <strain evidence="4">W744_W776</strain>
    </source>
</reference>
<dbReference type="SUPFAM" id="SSF52058">
    <property type="entry name" value="L domain-like"/>
    <property type="match status" value="1"/>
</dbReference>
<feature type="signal peptide" evidence="3">
    <location>
        <begin position="1"/>
        <end position="19"/>
    </location>
</feature>